<dbReference type="Proteomes" id="UP001595945">
    <property type="component" value="Unassembled WGS sequence"/>
</dbReference>
<keyword evidence="2" id="KW-1185">Reference proteome</keyword>
<gene>
    <name evidence="1" type="ORF">ACFO9K_23020</name>
</gene>
<evidence type="ECO:0000313" key="2">
    <source>
        <dbReference type="Proteomes" id="UP001595945"/>
    </source>
</evidence>
<organism evidence="1 2">
    <name type="scientific">Halorussus aquaticus</name>
    <dbReference type="NCBI Taxonomy" id="2953748"/>
    <lineage>
        <taxon>Archaea</taxon>
        <taxon>Methanobacteriati</taxon>
        <taxon>Methanobacteriota</taxon>
        <taxon>Stenosarchaea group</taxon>
        <taxon>Halobacteria</taxon>
        <taxon>Halobacteriales</taxon>
        <taxon>Haladaptataceae</taxon>
        <taxon>Halorussus</taxon>
    </lineage>
</organism>
<reference evidence="1 2" key="1">
    <citation type="journal article" date="2019" name="Int. J. Syst. Evol. Microbiol.">
        <title>The Global Catalogue of Microorganisms (GCM) 10K type strain sequencing project: providing services to taxonomists for standard genome sequencing and annotation.</title>
        <authorList>
            <consortium name="The Broad Institute Genomics Platform"/>
            <consortium name="The Broad Institute Genome Sequencing Center for Infectious Disease"/>
            <person name="Wu L."/>
            <person name="Ma J."/>
        </authorList>
    </citation>
    <scope>NUCLEOTIDE SEQUENCE [LARGE SCALE GENOMIC DNA]</scope>
    <source>
        <strain evidence="1 2">XZYJ18</strain>
    </source>
</reference>
<protein>
    <submittedName>
        <fullName evidence="1">Uncharacterized protein</fullName>
    </submittedName>
</protein>
<proteinExistence type="predicted"/>
<accession>A0ABD5Q8T6</accession>
<dbReference type="AlphaFoldDB" id="A0ABD5Q8T6"/>
<dbReference type="GeneID" id="73047656"/>
<dbReference type="RefSeq" id="WP_254270569.1">
    <property type="nucleotide sequence ID" value="NZ_CP100402.1"/>
</dbReference>
<sequence length="297" mass="32400">MRQFTIRHYGTEPHCDVRIVVQNVLRTTQREVETVEVMGIYSLLSEYVDAEAVDVLVEAGATVDDDTLQGELTATPAVQDAVVALLSDSLLVAEFRDKKGNPVFARADSDADSVYLDVPEYQHLADAVSPDQLARLFPASSECDTIRAENGTNPAAETGLTEYAVYGKESDQVSADASLWGDLLRLDRSPSSVSLCGLTAVLRQTAPDALEAIQLAGATRDDIVVSGEVTASQDILQALQAAWGDGIHYVRCRDERGDPLVLRDGPRSDYLYLTAAEREQLGTWAADTVRPSNRWRK</sequence>
<name>A0ABD5Q8T6_9EURY</name>
<evidence type="ECO:0000313" key="1">
    <source>
        <dbReference type="EMBL" id="MFC4827118.1"/>
    </source>
</evidence>
<dbReference type="EMBL" id="JBHSHT010000005">
    <property type="protein sequence ID" value="MFC4827118.1"/>
    <property type="molecule type" value="Genomic_DNA"/>
</dbReference>
<comment type="caution">
    <text evidence="1">The sequence shown here is derived from an EMBL/GenBank/DDBJ whole genome shotgun (WGS) entry which is preliminary data.</text>
</comment>